<keyword evidence="8 9" id="KW-0998">Cell outer membrane</keyword>
<evidence type="ECO:0000256" key="4">
    <source>
        <dbReference type="ARBA" id="ARBA00022692"/>
    </source>
</evidence>
<evidence type="ECO:0000256" key="11">
    <source>
        <dbReference type="RuleBase" id="RU003357"/>
    </source>
</evidence>
<evidence type="ECO:0000259" key="14">
    <source>
        <dbReference type="Pfam" id="PF07715"/>
    </source>
</evidence>
<evidence type="ECO:0000256" key="6">
    <source>
        <dbReference type="ARBA" id="ARBA00023077"/>
    </source>
</evidence>
<dbReference type="EMBL" id="JAKUDL010000001">
    <property type="protein sequence ID" value="MCH4293058.1"/>
    <property type="molecule type" value="Genomic_DNA"/>
</dbReference>
<dbReference type="GO" id="GO:0009279">
    <property type="term" value="C:cell outer membrane"/>
    <property type="evidence" value="ECO:0007669"/>
    <property type="project" value="UniProtKB-SubCell"/>
</dbReference>
<dbReference type="PANTHER" id="PTHR47234">
    <property type="match status" value="1"/>
</dbReference>
<dbReference type="InterPro" id="IPR036942">
    <property type="entry name" value="Beta-barrel_TonB_sf"/>
</dbReference>
<accession>A0AAJ1EZA7</accession>
<feature type="short sequence motif" description="TonB C-terminal box" evidence="10">
    <location>
        <begin position="990"/>
        <end position="1007"/>
    </location>
</feature>
<keyword evidence="7 9" id="KW-0472">Membrane</keyword>
<comment type="similarity">
    <text evidence="9 11">Belongs to the TonB-dependent receptor family.</text>
</comment>
<dbReference type="SUPFAM" id="SSF56935">
    <property type="entry name" value="Porins"/>
    <property type="match status" value="1"/>
</dbReference>
<sequence length="1007" mass="111001">MKKTILTLAIQAAVLGSVSMTALAADEVEVSQVKGSQPQQTAELEQQTIEKISVTGSRIKRDSFSLTTPIVGLTSEDISDAGLGSLAEVLVDQVPSIAEGVSNTNSQSSVQNTGLSTIDLRDLGTDRTLTLIDGRRVVSNSYSGNYVSLSTIPTAMVQKVEIITGGASAVYGSDAIAGVVNIITKQDKTGFEFNARGGETTNGGGREYTFDLGYGTDFAGDRGYLYASATYEEQKGLMASDRDRGLYESVYAYDTDEMCNAMKTEDGYRCMRDITPDDWRERSNDIPGGRFESNAWWYDGTELKEGFKEERDGFNTFENVILKVPEDSLAAAVKVDFDLTDDLKSYAQVQFSKNNSFRGGDAEGQDYNDAELYFDPVTGEAKTIAPGSIKPNNPFVPSVIGDMAGSSVSWDRRFNEVGPVETENERTTIRTWAGLQGYVFGDWTWDASVGYGTFKQRQQRYNEISIVKLNRALKAEYAEDGTTIQCIGEEAQADGCVPINIFGEGSITADAADYIRVNPYIHTDISQLNFLAYMSGELFEMPAGGVQSAFGVEYRKDTQEIKVDNELRSLAITFNDVPPFKGDVEVYEAFGEATLPLLRDVTAAHKLDLDVSLRLAQYSQKNIDGILPSYKLGLFWEPAADYALRANYATAHRAPGITELMSPPRGDYDSVTDICDGVEAGTEGRFAENCRKDPGVAAAIAANGVYEDEGGSKYSPNAGNEELIEEKADTYTLGFTMAPEFLPGFKFAVDYYDITVTNAISSFSNEDIQALCYDSDLAYGAENPYCADIKRDEEGQLTQIIQREQNLDEISTRGYDVAMDYKFDMDSWGDLKLRANWTHVLSYKVAYTAVDGTYFEEDYVGELSSGIFEDKATVSLTWQYEDLRLRWTTKYKGPMVDDYRRMESLEEALVENQQALDAGTGGVEDPETTLAFYDYGSYITHDFSVSYTMDVAKQTELRLYGGVRNIFDNQGPWIPASGVYNTGRGNYDSLYGGGVGRYAYLGAELKF</sequence>
<reference evidence="15 16" key="1">
    <citation type="submission" date="2022-02" db="EMBL/GenBank/DDBJ databases">
        <title>The genome sequence of Shewanella sp. 3B26.</title>
        <authorList>
            <person name="Du J."/>
        </authorList>
    </citation>
    <scope>NUCLEOTIDE SEQUENCE [LARGE SCALE GENOMIC DNA]</scope>
    <source>
        <strain evidence="15 16">3B26</strain>
    </source>
</reference>
<organism evidence="15 16">
    <name type="scientific">Shewanella zhuhaiensis</name>
    <dbReference type="NCBI Taxonomy" id="2919576"/>
    <lineage>
        <taxon>Bacteria</taxon>
        <taxon>Pseudomonadati</taxon>
        <taxon>Pseudomonadota</taxon>
        <taxon>Gammaproteobacteria</taxon>
        <taxon>Alteromonadales</taxon>
        <taxon>Shewanellaceae</taxon>
        <taxon>Shewanella</taxon>
    </lineage>
</organism>
<proteinExistence type="inferred from homology"/>
<dbReference type="Pfam" id="PF07715">
    <property type="entry name" value="Plug"/>
    <property type="match status" value="1"/>
</dbReference>
<keyword evidence="15" id="KW-0675">Receptor</keyword>
<keyword evidence="5 12" id="KW-0732">Signal</keyword>
<dbReference type="PANTHER" id="PTHR47234:SF2">
    <property type="entry name" value="TONB-DEPENDENT RECEPTOR"/>
    <property type="match status" value="1"/>
</dbReference>
<feature type="chain" id="PRO_5042471194" evidence="12">
    <location>
        <begin position="25"/>
        <end position="1007"/>
    </location>
</feature>
<dbReference type="InterPro" id="IPR000531">
    <property type="entry name" value="Beta-barrel_TonB"/>
</dbReference>
<feature type="signal peptide" evidence="12">
    <location>
        <begin position="1"/>
        <end position="24"/>
    </location>
</feature>
<feature type="domain" description="TonB-dependent receptor plug" evidence="14">
    <location>
        <begin position="67"/>
        <end position="179"/>
    </location>
</feature>
<evidence type="ECO:0000313" key="15">
    <source>
        <dbReference type="EMBL" id="MCH4293058.1"/>
    </source>
</evidence>
<keyword evidence="6 11" id="KW-0798">TonB box</keyword>
<keyword evidence="3 9" id="KW-1134">Transmembrane beta strand</keyword>
<dbReference type="InterPro" id="IPR039426">
    <property type="entry name" value="TonB-dep_rcpt-like"/>
</dbReference>
<dbReference type="InterPro" id="IPR037066">
    <property type="entry name" value="Plug_dom_sf"/>
</dbReference>
<evidence type="ECO:0000313" key="16">
    <source>
        <dbReference type="Proteomes" id="UP001297581"/>
    </source>
</evidence>
<dbReference type="RefSeq" id="WP_240589674.1">
    <property type="nucleotide sequence ID" value="NZ_JAKUDL010000001.1"/>
</dbReference>
<evidence type="ECO:0000256" key="9">
    <source>
        <dbReference type="PROSITE-ProRule" id="PRU01360"/>
    </source>
</evidence>
<keyword evidence="2 9" id="KW-0813">Transport</keyword>
<evidence type="ECO:0000256" key="2">
    <source>
        <dbReference type="ARBA" id="ARBA00022448"/>
    </source>
</evidence>
<evidence type="ECO:0000256" key="8">
    <source>
        <dbReference type="ARBA" id="ARBA00023237"/>
    </source>
</evidence>
<comment type="subcellular location">
    <subcellularLocation>
        <location evidence="1 9">Cell outer membrane</location>
        <topology evidence="1 9">Multi-pass membrane protein</topology>
    </subcellularLocation>
</comment>
<evidence type="ECO:0000256" key="10">
    <source>
        <dbReference type="PROSITE-ProRule" id="PRU10144"/>
    </source>
</evidence>
<dbReference type="InterPro" id="IPR010917">
    <property type="entry name" value="TonB_rcpt_CS"/>
</dbReference>
<keyword evidence="4 9" id="KW-0812">Transmembrane</keyword>
<gene>
    <name evidence="15" type="ORF">MJ923_01905</name>
</gene>
<evidence type="ECO:0000256" key="12">
    <source>
        <dbReference type="SAM" id="SignalP"/>
    </source>
</evidence>
<dbReference type="Pfam" id="PF00593">
    <property type="entry name" value="TonB_dep_Rec_b-barrel"/>
    <property type="match status" value="1"/>
</dbReference>
<comment type="caution">
    <text evidence="15">The sequence shown here is derived from an EMBL/GenBank/DDBJ whole genome shotgun (WGS) entry which is preliminary data.</text>
</comment>
<dbReference type="Proteomes" id="UP001297581">
    <property type="component" value="Unassembled WGS sequence"/>
</dbReference>
<protein>
    <submittedName>
        <fullName evidence="15">TonB-dependent receptor</fullName>
    </submittedName>
</protein>
<dbReference type="Gene3D" id="2.40.170.20">
    <property type="entry name" value="TonB-dependent receptor, beta-barrel domain"/>
    <property type="match status" value="1"/>
</dbReference>
<dbReference type="AlphaFoldDB" id="A0AAJ1EZA7"/>
<dbReference type="Gene3D" id="2.170.130.10">
    <property type="entry name" value="TonB-dependent receptor, plug domain"/>
    <property type="match status" value="1"/>
</dbReference>
<evidence type="ECO:0000256" key="7">
    <source>
        <dbReference type="ARBA" id="ARBA00023136"/>
    </source>
</evidence>
<feature type="domain" description="TonB-dependent receptor-like beta-barrel" evidence="13">
    <location>
        <begin position="491"/>
        <end position="966"/>
    </location>
</feature>
<keyword evidence="16" id="KW-1185">Reference proteome</keyword>
<dbReference type="PROSITE" id="PS01156">
    <property type="entry name" value="TONB_DEPENDENT_REC_2"/>
    <property type="match status" value="1"/>
</dbReference>
<evidence type="ECO:0000256" key="1">
    <source>
        <dbReference type="ARBA" id="ARBA00004571"/>
    </source>
</evidence>
<dbReference type="PROSITE" id="PS52016">
    <property type="entry name" value="TONB_DEPENDENT_REC_3"/>
    <property type="match status" value="1"/>
</dbReference>
<name>A0AAJ1EZA7_9GAMM</name>
<evidence type="ECO:0000256" key="5">
    <source>
        <dbReference type="ARBA" id="ARBA00022729"/>
    </source>
</evidence>
<evidence type="ECO:0000259" key="13">
    <source>
        <dbReference type="Pfam" id="PF00593"/>
    </source>
</evidence>
<dbReference type="InterPro" id="IPR012910">
    <property type="entry name" value="Plug_dom"/>
</dbReference>
<evidence type="ECO:0000256" key="3">
    <source>
        <dbReference type="ARBA" id="ARBA00022452"/>
    </source>
</evidence>